<dbReference type="Proteomes" id="UP001150603">
    <property type="component" value="Unassembled WGS sequence"/>
</dbReference>
<sequence length="311" mass="34832">MAPLPLLPFQRLILDEILEEDALSIVARGLGLSRILAELSRVCATSKALVFLLHTNDDDVSELQYQLMQMRSGEANSQAPEVTVLNSEKNAQMRGQVYRQGGVICVTSQVLILDLLNDVVPFELVTGTVIFNASRVTAESTEAFILRILRQKSPKAFVKAFSDSPEHFTLGFAGLEKTLKVLGLRHVHLWPRFHVAVQKDLSRLATPVVEFRQPQTRAMVELQHAVLGCLKASISELCASTHVIDTETINVEASLFRYFDAMVKRQLDPYWHRLSGRVRGLANDLASLRRVAEYVTAYDCVSLQRYLDALL</sequence>
<name>A0ACC1J0N9_9FUNG</name>
<reference evidence="1" key="1">
    <citation type="submission" date="2022-07" db="EMBL/GenBank/DDBJ databases">
        <title>Phylogenomic reconstructions and comparative analyses of Kickxellomycotina fungi.</title>
        <authorList>
            <person name="Reynolds N.K."/>
            <person name="Stajich J.E."/>
            <person name="Barry K."/>
            <person name="Grigoriev I.V."/>
            <person name="Crous P."/>
            <person name="Smith M.E."/>
        </authorList>
    </citation>
    <scope>NUCLEOTIDE SEQUENCE</scope>
    <source>
        <strain evidence="1">NRRL 5244</strain>
    </source>
</reference>
<feature type="non-terminal residue" evidence="1">
    <location>
        <position position="311"/>
    </location>
</feature>
<evidence type="ECO:0000313" key="2">
    <source>
        <dbReference type="Proteomes" id="UP001150603"/>
    </source>
</evidence>
<gene>
    <name evidence="1" type="primary">rad16</name>
    <name evidence="1" type="ORF">FBU59_006128</name>
</gene>
<accession>A0ACC1J0N9</accession>
<comment type="caution">
    <text evidence="1">The sequence shown here is derived from an EMBL/GenBank/DDBJ whole genome shotgun (WGS) entry which is preliminary data.</text>
</comment>
<proteinExistence type="predicted"/>
<organism evidence="1 2">
    <name type="scientific">Linderina macrospora</name>
    <dbReference type="NCBI Taxonomy" id="4868"/>
    <lineage>
        <taxon>Eukaryota</taxon>
        <taxon>Fungi</taxon>
        <taxon>Fungi incertae sedis</taxon>
        <taxon>Zoopagomycota</taxon>
        <taxon>Kickxellomycotina</taxon>
        <taxon>Kickxellomycetes</taxon>
        <taxon>Kickxellales</taxon>
        <taxon>Kickxellaceae</taxon>
        <taxon>Linderina</taxon>
    </lineage>
</organism>
<evidence type="ECO:0000313" key="1">
    <source>
        <dbReference type="EMBL" id="KAJ1933150.1"/>
    </source>
</evidence>
<protein>
    <submittedName>
        <fullName evidence="1">DNA repair protein RAD16</fullName>
    </submittedName>
</protein>
<dbReference type="EMBL" id="JANBPW010005198">
    <property type="protein sequence ID" value="KAJ1933150.1"/>
    <property type="molecule type" value="Genomic_DNA"/>
</dbReference>
<keyword evidence="2" id="KW-1185">Reference proteome</keyword>